<keyword evidence="4 5" id="KW-0472">Membrane</keyword>
<evidence type="ECO:0000256" key="1">
    <source>
        <dbReference type="ARBA" id="ARBA00022475"/>
    </source>
</evidence>
<feature type="domain" description="Lipopolysaccharide assembly protein A" evidence="6">
    <location>
        <begin position="22"/>
        <end position="64"/>
    </location>
</feature>
<organism evidence="7 8">
    <name type="scientific">Thalassoglobus polymorphus</name>
    <dbReference type="NCBI Taxonomy" id="2527994"/>
    <lineage>
        <taxon>Bacteria</taxon>
        <taxon>Pseudomonadati</taxon>
        <taxon>Planctomycetota</taxon>
        <taxon>Planctomycetia</taxon>
        <taxon>Planctomycetales</taxon>
        <taxon>Planctomycetaceae</taxon>
        <taxon>Thalassoglobus</taxon>
    </lineage>
</organism>
<dbReference type="GO" id="GO:0005886">
    <property type="term" value="C:plasma membrane"/>
    <property type="evidence" value="ECO:0007669"/>
    <property type="project" value="InterPro"/>
</dbReference>
<accession>A0A517QSF1</accession>
<evidence type="ECO:0000256" key="4">
    <source>
        <dbReference type="ARBA" id="ARBA00023136"/>
    </source>
</evidence>
<keyword evidence="1" id="KW-1003">Cell membrane</keyword>
<keyword evidence="2 5" id="KW-0812">Transmembrane</keyword>
<dbReference type="KEGG" id="tpol:Mal48_38200"/>
<evidence type="ECO:0000313" key="8">
    <source>
        <dbReference type="Proteomes" id="UP000315724"/>
    </source>
</evidence>
<reference evidence="7 8" key="1">
    <citation type="submission" date="2019-02" db="EMBL/GenBank/DDBJ databases">
        <title>Deep-cultivation of Planctomycetes and their phenomic and genomic characterization uncovers novel biology.</title>
        <authorList>
            <person name="Wiegand S."/>
            <person name="Jogler M."/>
            <person name="Boedeker C."/>
            <person name="Pinto D."/>
            <person name="Vollmers J."/>
            <person name="Rivas-Marin E."/>
            <person name="Kohn T."/>
            <person name="Peeters S.H."/>
            <person name="Heuer A."/>
            <person name="Rast P."/>
            <person name="Oberbeckmann S."/>
            <person name="Bunk B."/>
            <person name="Jeske O."/>
            <person name="Meyerdierks A."/>
            <person name="Storesund J.E."/>
            <person name="Kallscheuer N."/>
            <person name="Luecker S."/>
            <person name="Lage O.M."/>
            <person name="Pohl T."/>
            <person name="Merkel B.J."/>
            <person name="Hornburger P."/>
            <person name="Mueller R.-W."/>
            <person name="Bruemmer F."/>
            <person name="Labrenz M."/>
            <person name="Spormann A.M."/>
            <person name="Op den Camp H."/>
            <person name="Overmann J."/>
            <person name="Amann R."/>
            <person name="Jetten M.S.M."/>
            <person name="Mascher T."/>
            <person name="Medema M.H."/>
            <person name="Devos D.P."/>
            <person name="Kaster A.-K."/>
            <person name="Ovreas L."/>
            <person name="Rohde M."/>
            <person name="Galperin M.Y."/>
            <person name="Jogler C."/>
        </authorList>
    </citation>
    <scope>NUCLEOTIDE SEQUENCE [LARGE SCALE GENOMIC DNA]</scope>
    <source>
        <strain evidence="7 8">Mal48</strain>
    </source>
</reference>
<evidence type="ECO:0000256" key="3">
    <source>
        <dbReference type="ARBA" id="ARBA00022989"/>
    </source>
</evidence>
<evidence type="ECO:0000259" key="6">
    <source>
        <dbReference type="Pfam" id="PF06305"/>
    </source>
</evidence>
<dbReference type="EMBL" id="CP036267">
    <property type="protein sequence ID" value="QDT34558.1"/>
    <property type="molecule type" value="Genomic_DNA"/>
</dbReference>
<dbReference type="AlphaFoldDB" id="A0A517QSF1"/>
<gene>
    <name evidence="7" type="ORF">Mal48_38200</name>
</gene>
<evidence type="ECO:0000256" key="5">
    <source>
        <dbReference type="SAM" id="Phobius"/>
    </source>
</evidence>
<keyword evidence="8" id="KW-1185">Reference proteome</keyword>
<protein>
    <recommendedName>
        <fullName evidence="6">Lipopolysaccharide assembly protein A domain-containing protein</fullName>
    </recommendedName>
</protein>
<dbReference type="Pfam" id="PF06305">
    <property type="entry name" value="LapA_dom"/>
    <property type="match status" value="1"/>
</dbReference>
<evidence type="ECO:0000256" key="2">
    <source>
        <dbReference type="ARBA" id="ARBA00022692"/>
    </source>
</evidence>
<proteinExistence type="predicted"/>
<dbReference type="InterPro" id="IPR010445">
    <property type="entry name" value="LapA_dom"/>
</dbReference>
<evidence type="ECO:0000313" key="7">
    <source>
        <dbReference type="EMBL" id="QDT34558.1"/>
    </source>
</evidence>
<dbReference type="Proteomes" id="UP000315724">
    <property type="component" value="Chromosome"/>
</dbReference>
<keyword evidence="3 5" id="KW-1133">Transmembrane helix</keyword>
<feature type="transmembrane region" description="Helical" evidence="5">
    <location>
        <begin position="39"/>
        <end position="59"/>
    </location>
</feature>
<sequence>MKKAKIIASVIAALLVLIIVLQNTAVVETKVLFTTISMPRATLLFITLVVGFLLGLVAAGRWSSRKKK</sequence>
<name>A0A517QSF1_9PLAN</name>